<dbReference type="GO" id="GO:0005886">
    <property type="term" value="C:plasma membrane"/>
    <property type="evidence" value="ECO:0007669"/>
    <property type="project" value="TreeGrafter"/>
</dbReference>
<evidence type="ECO:0000256" key="2">
    <source>
        <dbReference type="SAM" id="MobiDB-lite"/>
    </source>
</evidence>
<dbReference type="PANTHER" id="PTHR32309:SF13">
    <property type="entry name" value="FERRIC ENTEROBACTIN TRANSPORT PROTEIN FEPE"/>
    <property type="match status" value="1"/>
</dbReference>
<sequence>MTGENNNGAVPEQKPAGRQPQGQKQAANKPQGKPQGTPARKPVETRPLARAARMRKRHWGILTSFIAMVLVPLFVVAIYLWAVADDRYGSTTGFSVRQSDETSSSDILGGLAQFTGGSSSPDSDVLYQFIRSQNLALAVDKKLNLRSYFSSHWKSDPVFALWPDATAEDLHWYWGRVVRVTYNQSGGLLQVDVHTFTPDMAQKIAQEIVDQSTKMVNGLNDLARADAIRYADSDLEKAQKQLREAREKLTEFRTRTQIVDLQSDIQGRMGVTNNLQQQLAQELVALDQLAASTSTDDPRVTQAKRRIQAIRERIATERKNLATTIVPGTGKDYPALMSEFEGLTVDQEFAEKVYRAALTARDSAYDSAQRQTRYLATYITPTLADSPEYPQRAMIFGLAALFLMLSWGIIVLIYYSIRDRG</sequence>
<keyword evidence="3" id="KW-1133">Transmembrane helix</keyword>
<dbReference type="InterPro" id="IPR050445">
    <property type="entry name" value="Bact_polysacc_biosynth/exp"/>
</dbReference>
<keyword evidence="3" id="KW-0472">Membrane</keyword>
<keyword evidence="5" id="KW-1185">Reference proteome</keyword>
<dbReference type="STRING" id="1353528.DT23_09445"/>
<name>A0A074JZE8_9RHOB</name>
<evidence type="ECO:0000256" key="3">
    <source>
        <dbReference type="SAM" id="Phobius"/>
    </source>
</evidence>
<dbReference type="eggNOG" id="COG3524">
    <property type="taxonomic scope" value="Bacteria"/>
</dbReference>
<dbReference type="AlphaFoldDB" id="A0A074JZE8"/>
<feature type="transmembrane region" description="Helical" evidence="3">
    <location>
        <begin position="59"/>
        <end position="82"/>
    </location>
</feature>
<keyword evidence="1" id="KW-0175">Coiled coil</keyword>
<protein>
    <recommendedName>
        <fullName evidence="6">Sugar transporter</fullName>
    </recommendedName>
</protein>
<dbReference type="EMBL" id="AUNB01000002">
    <property type="protein sequence ID" value="KEO61305.1"/>
    <property type="molecule type" value="Genomic_DNA"/>
</dbReference>
<comment type="caution">
    <text evidence="4">The sequence shown here is derived from an EMBL/GenBank/DDBJ whole genome shotgun (WGS) entry which is preliminary data.</text>
</comment>
<dbReference type="PANTHER" id="PTHR32309">
    <property type="entry name" value="TYROSINE-PROTEIN KINASE"/>
    <property type="match status" value="1"/>
</dbReference>
<evidence type="ECO:0000313" key="5">
    <source>
        <dbReference type="Proteomes" id="UP000027471"/>
    </source>
</evidence>
<feature type="coiled-coil region" evidence="1">
    <location>
        <begin position="228"/>
        <end position="255"/>
    </location>
</feature>
<organism evidence="4 5">
    <name type="scientific">Thioclava indica</name>
    <dbReference type="NCBI Taxonomy" id="1353528"/>
    <lineage>
        <taxon>Bacteria</taxon>
        <taxon>Pseudomonadati</taxon>
        <taxon>Pseudomonadota</taxon>
        <taxon>Alphaproteobacteria</taxon>
        <taxon>Rhodobacterales</taxon>
        <taxon>Paracoccaceae</taxon>
        <taxon>Thioclava</taxon>
    </lineage>
</organism>
<dbReference type="GO" id="GO:0004713">
    <property type="term" value="F:protein tyrosine kinase activity"/>
    <property type="evidence" value="ECO:0007669"/>
    <property type="project" value="TreeGrafter"/>
</dbReference>
<dbReference type="Proteomes" id="UP000027471">
    <property type="component" value="Unassembled WGS sequence"/>
</dbReference>
<accession>A0A074JZE8</accession>
<feature type="region of interest" description="Disordered" evidence="2">
    <location>
        <begin position="1"/>
        <end position="47"/>
    </location>
</feature>
<feature type="transmembrane region" description="Helical" evidence="3">
    <location>
        <begin position="393"/>
        <end position="415"/>
    </location>
</feature>
<evidence type="ECO:0000313" key="4">
    <source>
        <dbReference type="EMBL" id="KEO61305.1"/>
    </source>
</evidence>
<reference evidence="4 5" key="1">
    <citation type="journal article" date="2015" name="Antonie Van Leeuwenhoek">
        <title>Thioclava indica sp. nov., isolated from surface seawater of the Indian Ocean.</title>
        <authorList>
            <person name="Liu Y."/>
            <person name="Lai Q."/>
            <person name="Du J."/>
            <person name="Xu H."/>
            <person name="Jiang L."/>
            <person name="Shao Z."/>
        </authorList>
    </citation>
    <scope>NUCLEOTIDE SEQUENCE [LARGE SCALE GENOMIC DNA]</scope>
    <source>
        <strain evidence="4 5">DT23-4</strain>
    </source>
</reference>
<keyword evidence="3" id="KW-0812">Transmembrane</keyword>
<evidence type="ECO:0008006" key="6">
    <source>
        <dbReference type="Google" id="ProtNLM"/>
    </source>
</evidence>
<evidence type="ECO:0000256" key="1">
    <source>
        <dbReference type="SAM" id="Coils"/>
    </source>
</evidence>
<proteinExistence type="predicted"/>
<gene>
    <name evidence="4" type="ORF">DT23_09445</name>
</gene>